<sequence length="835" mass="97668">MNQDKLLSGHELVSKSTTKIEVSLPEIGLKDILPSGSWLEQKQIQAAVEARKHLIEVERIEKSGTLSHAVWREELMLAEVTQKVGSYWQYLGHNKGKQLFLKPEEALFLMEINCLHLKYNDVKVSLQQAYSLLLTEKITLLQYKVYASLSRLGYRIYRHEHVEPIICEKKMDLPSNSENVNYDNIEVKNEKPEDSKNEVKKEKCDQATEATEVKNKIIDEGDIDSKKIITEKTKSLCGLSRLQKLKNRKLKPCNTNNIHGFFENLPELTQKQIVSIQTPQKQFIPNTICLNKPVFSINLEKIHSKNDRYVSTDTNIYTINDEVNGSHIKRIKNTCGRSEPAQIPTYTNFAFANGSFQYRQFNFYRPRHTYSSINFSMLFQRHYLPNWFFTSRLQLPRIQTQFWQTNCNSTNTITYNNNKKRTRVTAQKQNLEEIKKLASRLKQLILGGHTHEDYVQSLHRLIQTYNTRYKTRVRLSQDFDVVIEETIVDTIELDDDDEPRKKRRRSLSPNYQIEENLNMFKKLACQLKELEKNNKSSARHRRAFSKLLRTFNESYNEEYYLNESNELENKHKIALDTSDSSNSETIKEEQKFRKGKKLRNPFNILKRLSERQKEVYTEASTSKKEISEVECKEYSPLLSKTFNKNWLPPENDFGRAEIISKDAVYNEITDMKREDIMFDFLKIQTCKCDNWLELKKSFYTSIKEAIAEFQSVHNNMNNRINSIVKPGDCTDMASILKKLRIIQTEKCTEECNLAIDFDMYRRHVQNFRKTKRPTPHCYIICLDETNHMPSGSQIASLYSKYDDDAIIVFAVVGVSSISYLQVNPIDLPVYISNDT</sequence>
<dbReference type="InterPro" id="IPR024336">
    <property type="entry name" value="tRNA_splic_suSen54_N"/>
</dbReference>
<gene>
    <name evidence="5" type="primary">LOC113394187</name>
</gene>
<dbReference type="RefSeq" id="XP_026487188.1">
    <property type="nucleotide sequence ID" value="XM_026631403.2"/>
</dbReference>
<dbReference type="Pfam" id="PF12928">
    <property type="entry name" value="tRNA_int_end_N2"/>
    <property type="match status" value="1"/>
</dbReference>
<dbReference type="AlphaFoldDB" id="A0A8B8HQS3"/>
<protein>
    <submittedName>
        <fullName evidence="5">Uncharacterized protein LOC113394187</fullName>
    </submittedName>
</protein>
<proteinExistence type="inferred from homology"/>
<evidence type="ECO:0000313" key="4">
    <source>
        <dbReference type="Proteomes" id="UP001652626"/>
    </source>
</evidence>
<evidence type="ECO:0000256" key="1">
    <source>
        <dbReference type="ARBA" id="ARBA00005736"/>
    </source>
</evidence>
<organism evidence="4 5">
    <name type="scientific">Vanessa tameamea</name>
    <name type="common">Kamehameha butterfly</name>
    <dbReference type="NCBI Taxonomy" id="334116"/>
    <lineage>
        <taxon>Eukaryota</taxon>
        <taxon>Metazoa</taxon>
        <taxon>Ecdysozoa</taxon>
        <taxon>Arthropoda</taxon>
        <taxon>Hexapoda</taxon>
        <taxon>Insecta</taxon>
        <taxon>Pterygota</taxon>
        <taxon>Neoptera</taxon>
        <taxon>Endopterygota</taxon>
        <taxon>Lepidoptera</taxon>
        <taxon>Glossata</taxon>
        <taxon>Ditrysia</taxon>
        <taxon>Papilionoidea</taxon>
        <taxon>Nymphalidae</taxon>
        <taxon>Nymphalinae</taxon>
        <taxon>Vanessa</taxon>
    </lineage>
</organism>
<dbReference type="CTD" id="283989"/>
<keyword evidence="4" id="KW-1185">Reference proteome</keyword>
<dbReference type="Proteomes" id="UP001652626">
    <property type="component" value="Chromosome 9"/>
</dbReference>
<dbReference type="GeneID" id="113394187"/>
<keyword evidence="2" id="KW-0819">tRNA processing</keyword>
<dbReference type="OrthoDB" id="408683at2759"/>
<dbReference type="PANTHER" id="PTHR21027">
    <property type="entry name" value="TRNA-SPLICING ENDONUCLEASE SUBUNIT SEN54"/>
    <property type="match status" value="1"/>
</dbReference>
<evidence type="ECO:0000256" key="2">
    <source>
        <dbReference type="ARBA" id="ARBA00022694"/>
    </source>
</evidence>
<dbReference type="GO" id="GO:0000379">
    <property type="term" value="P:tRNA-type intron splice site recognition and cleavage"/>
    <property type="evidence" value="ECO:0007669"/>
    <property type="project" value="TreeGrafter"/>
</dbReference>
<evidence type="ECO:0000313" key="5">
    <source>
        <dbReference type="RefSeq" id="XP_026487188.1"/>
    </source>
</evidence>
<dbReference type="OMA" id="NGSWLEQ"/>
<dbReference type="PANTHER" id="PTHR21027:SF1">
    <property type="entry name" value="TRNA-SPLICING ENDONUCLEASE SUBUNIT SEN54"/>
    <property type="match status" value="1"/>
</dbReference>
<feature type="domain" description="tRNA-splicing endonuclease subunit Sen54 N-terminal" evidence="3">
    <location>
        <begin position="54"/>
        <end position="118"/>
    </location>
</feature>
<name>A0A8B8HQS3_VANTA</name>
<comment type="similarity">
    <text evidence="1">Belongs to the SEN54 family.</text>
</comment>
<accession>A0A8B8HQS3</accession>
<dbReference type="GO" id="GO:0000214">
    <property type="term" value="C:tRNA-intron endonuclease complex"/>
    <property type="evidence" value="ECO:0007669"/>
    <property type="project" value="TreeGrafter"/>
</dbReference>
<evidence type="ECO:0000259" key="3">
    <source>
        <dbReference type="Pfam" id="PF12928"/>
    </source>
</evidence>
<reference evidence="5" key="1">
    <citation type="submission" date="2025-08" db="UniProtKB">
        <authorList>
            <consortium name="RefSeq"/>
        </authorList>
    </citation>
    <scope>IDENTIFICATION</scope>
    <source>
        <tissue evidence="5">Whole body</tissue>
    </source>
</reference>
<dbReference type="InterPro" id="IPR024337">
    <property type="entry name" value="tRNA_splic_suSen54"/>
</dbReference>